<dbReference type="RefSeq" id="WP_128559897.1">
    <property type="nucleotide sequence ID" value="NZ_QUAK01000238.1"/>
</dbReference>
<protein>
    <submittedName>
        <fullName evidence="1">Uncharacterized protein</fullName>
    </submittedName>
</protein>
<evidence type="ECO:0000313" key="2">
    <source>
        <dbReference type="Proteomes" id="UP000263094"/>
    </source>
</evidence>
<dbReference type="OrthoDB" id="2084645at2"/>
<gene>
    <name evidence="1" type="ORF">DY218_33320</name>
</gene>
<sequence>MTMRKVLYEGWEMECCGEPFSVGDEVDWELSLIPDEAGWPADALSEVDGERGLLAYIGHIGHSAVGVRMRGRVAGIQVVKQRYVEHEPGSRMFHPVPGEVWLRPVDRAPKWFGHETDSGTGPGGAAWHRSEQSMLVELDGELLPSAR</sequence>
<organism evidence="1 2">
    <name type="scientific">Streptomyces triticagri</name>
    <dbReference type="NCBI Taxonomy" id="2293568"/>
    <lineage>
        <taxon>Bacteria</taxon>
        <taxon>Bacillati</taxon>
        <taxon>Actinomycetota</taxon>
        <taxon>Actinomycetes</taxon>
        <taxon>Kitasatosporales</taxon>
        <taxon>Streptomycetaceae</taxon>
        <taxon>Streptomyces</taxon>
    </lineage>
</organism>
<name>A0A372LUR9_9ACTN</name>
<evidence type="ECO:0000313" key="1">
    <source>
        <dbReference type="EMBL" id="RFU82381.1"/>
    </source>
</evidence>
<dbReference type="InterPro" id="IPR046485">
    <property type="entry name" value="DUF6578"/>
</dbReference>
<reference evidence="1 2" key="1">
    <citation type="submission" date="2018-08" db="EMBL/GenBank/DDBJ databases">
        <title>Isolation, diversity and antifungal activity of Actinobacteria from wheat.</title>
        <authorList>
            <person name="Han C."/>
        </authorList>
    </citation>
    <scope>NUCLEOTIDE SEQUENCE [LARGE SCALE GENOMIC DNA]</scope>
    <source>
        <strain evidence="1 2">NEAU-YY421</strain>
    </source>
</reference>
<comment type="caution">
    <text evidence="1">The sequence shown here is derived from an EMBL/GenBank/DDBJ whole genome shotgun (WGS) entry which is preliminary data.</text>
</comment>
<dbReference type="AlphaFoldDB" id="A0A372LUR9"/>
<accession>A0A372LUR9</accession>
<keyword evidence="2" id="KW-1185">Reference proteome</keyword>
<dbReference type="Proteomes" id="UP000263094">
    <property type="component" value="Unassembled WGS sequence"/>
</dbReference>
<dbReference type="EMBL" id="QUAK01000238">
    <property type="protein sequence ID" value="RFU82381.1"/>
    <property type="molecule type" value="Genomic_DNA"/>
</dbReference>
<proteinExistence type="predicted"/>
<dbReference type="Pfam" id="PF20218">
    <property type="entry name" value="DUF6578"/>
    <property type="match status" value="1"/>
</dbReference>